<proteinExistence type="predicted"/>
<accession>A0A087SGF1</accession>
<feature type="region of interest" description="Disordered" evidence="1">
    <location>
        <begin position="149"/>
        <end position="202"/>
    </location>
</feature>
<dbReference type="KEGG" id="apro:F751_1684"/>
<reference evidence="3 4" key="1">
    <citation type="journal article" date="2014" name="BMC Genomics">
        <title>Oil accumulation mechanisms of the oleaginous microalga Chlorella protothecoides revealed through its genome, transcriptomes, and proteomes.</title>
        <authorList>
            <person name="Gao C."/>
            <person name="Wang Y."/>
            <person name="Shen Y."/>
            <person name="Yan D."/>
            <person name="He X."/>
            <person name="Dai J."/>
            <person name="Wu Q."/>
        </authorList>
    </citation>
    <scope>NUCLEOTIDE SEQUENCE [LARGE SCALE GENOMIC DNA]</scope>
    <source>
        <strain evidence="3 4">0710</strain>
    </source>
</reference>
<dbReference type="OrthoDB" id="5390672at2759"/>
<evidence type="ECO:0000313" key="3">
    <source>
        <dbReference type="EMBL" id="KFM24805.1"/>
    </source>
</evidence>
<dbReference type="eggNOG" id="KOG4520">
    <property type="taxonomic scope" value="Eukaryota"/>
</dbReference>
<evidence type="ECO:0000313" key="4">
    <source>
        <dbReference type="Proteomes" id="UP000028924"/>
    </source>
</evidence>
<organism evidence="3 4">
    <name type="scientific">Auxenochlorella protothecoides</name>
    <name type="common">Green microalga</name>
    <name type="synonym">Chlorella protothecoides</name>
    <dbReference type="NCBI Taxonomy" id="3075"/>
    <lineage>
        <taxon>Eukaryota</taxon>
        <taxon>Viridiplantae</taxon>
        <taxon>Chlorophyta</taxon>
        <taxon>core chlorophytes</taxon>
        <taxon>Trebouxiophyceae</taxon>
        <taxon>Chlorellales</taxon>
        <taxon>Chlorellaceae</taxon>
        <taxon>Auxenochlorella</taxon>
    </lineage>
</organism>
<gene>
    <name evidence="3" type="ORF">F751_1684</name>
</gene>
<feature type="compositionally biased region" description="Polar residues" evidence="1">
    <location>
        <begin position="155"/>
        <end position="169"/>
    </location>
</feature>
<dbReference type="Pfam" id="PF10159">
    <property type="entry name" value="MMtag"/>
    <property type="match status" value="1"/>
</dbReference>
<feature type="region of interest" description="Disordered" evidence="1">
    <location>
        <begin position="112"/>
        <end position="131"/>
    </location>
</feature>
<feature type="compositionally biased region" description="Basic and acidic residues" evidence="1">
    <location>
        <begin position="187"/>
        <end position="202"/>
    </location>
</feature>
<dbReference type="AlphaFoldDB" id="A0A087SGF1"/>
<keyword evidence="4" id="KW-1185">Reference proteome</keyword>
<dbReference type="PANTHER" id="PTHR14580:SF0">
    <property type="entry name" value="MULTIPLE MYELOMA TUMOR-ASSOCIATED PROTEIN 2"/>
    <property type="match status" value="1"/>
</dbReference>
<evidence type="ECO:0000256" key="1">
    <source>
        <dbReference type="SAM" id="MobiDB-lite"/>
    </source>
</evidence>
<dbReference type="Proteomes" id="UP000028924">
    <property type="component" value="Unassembled WGS sequence"/>
</dbReference>
<feature type="domain" description="Multiple myeloma tumor-associated protein 2-like N-terminal" evidence="2">
    <location>
        <begin position="12"/>
        <end position="87"/>
    </location>
</feature>
<feature type="region of interest" description="Disordered" evidence="1">
    <location>
        <begin position="1"/>
        <end position="20"/>
    </location>
</feature>
<name>A0A087SGF1_AUXPR</name>
<dbReference type="InterPro" id="IPR019315">
    <property type="entry name" value="MMTA2_N"/>
</dbReference>
<dbReference type="InterPro" id="IPR039207">
    <property type="entry name" value="MMTAG2-like"/>
</dbReference>
<dbReference type="RefSeq" id="XP_011397693.1">
    <property type="nucleotide sequence ID" value="XM_011399391.1"/>
</dbReference>
<sequence>MAGIYNGPARGGTRGGKDQFNWESVRADQDREYYLGHSVKALTGRWQKGKDVYWYTREKEGDAQAAREKELAMVKQREEDLMMEALGMKPRPPKPVTQPKLDGADMQKILHGAGDAAEEEDPGAEDRVKGLGFNASRLTGAVQDGEMVERLAGVGTSQSVAGTRQQPASTRGGPGVAQAEESAPPRADIRKQDRREEKKVQS</sequence>
<protein>
    <submittedName>
        <fullName evidence="3">Multiple myeloma tumor-associated protein 2-like protein</fullName>
    </submittedName>
</protein>
<dbReference type="GeneID" id="23613075"/>
<dbReference type="PANTHER" id="PTHR14580">
    <property type="entry name" value="MULTIPLE MYELOMA TUMOR-ASSOCIATED PROTEIN 2 FAMILY MEMBER"/>
    <property type="match status" value="1"/>
</dbReference>
<evidence type="ECO:0000259" key="2">
    <source>
        <dbReference type="Pfam" id="PF10159"/>
    </source>
</evidence>
<dbReference type="EMBL" id="KL662111">
    <property type="protein sequence ID" value="KFM24805.1"/>
    <property type="molecule type" value="Genomic_DNA"/>
</dbReference>